<sequence>MLRQLSLVVTSRSTSSRLFVSLTKRRGLASAGNDGTEEPPKSPKPQVPPADVLDEDLLTELFAADEDLRRLEKQRQLESVQEEGQRRQEQVSPAATFFGPAFATDLAPAEVAALLTELEKRITQDVDPDTKTPVSRLHVSLLPLLHYGTRLTTHRMYVAGHELGEHPMEHKASLEVDTDALVQRGLISQSLRRAMEVIAGQRFQPPSCIRLTCGRFASRAENVRWLLYVFDSLVQHARYAVGEWDRQQLQRWRYPGGTADAPSSHEMDWLQSRWDASSERQLNGYLEGLPQILVNERQRWLRIDRDLGEPFPYPGSEP</sequence>
<dbReference type="AlphaFoldDB" id="M1UQH3"/>
<evidence type="ECO:0000259" key="2">
    <source>
        <dbReference type="Pfam" id="PF10213"/>
    </source>
</evidence>
<gene>
    <name evidence="3" type="ORF">CYME_CMH073C</name>
</gene>
<reference evidence="3 4" key="1">
    <citation type="journal article" date="2004" name="Nature">
        <title>Genome sequence of the ultrasmall unicellular red alga Cyanidioschyzon merolae 10D.</title>
        <authorList>
            <person name="Matsuzaki M."/>
            <person name="Misumi O."/>
            <person name="Shin-i T."/>
            <person name="Maruyama S."/>
            <person name="Takahara M."/>
            <person name="Miyagishima S."/>
            <person name="Mori T."/>
            <person name="Nishida K."/>
            <person name="Yagisawa F."/>
            <person name="Nishida K."/>
            <person name="Yoshida Y."/>
            <person name="Nishimura Y."/>
            <person name="Nakao S."/>
            <person name="Kobayashi T."/>
            <person name="Momoyama Y."/>
            <person name="Higashiyama T."/>
            <person name="Minoda A."/>
            <person name="Sano M."/>
            <person name="Nomoto H."/>
            <person name="Oishi K."/>
            <person name="Hayashi H."/>
            <person name="Ohta F."/>
            <person name="Nishizaka S."/>
            <person name="Haga S."/>
            <person name="Miura S."/>
            <person name="Morishita T."/>
            <person name="Kabeya Y."/>
            <person name="Terasawa K."/>
            <person name="Suzuki Y."/>
            <person name="Ishii Y."/>
            <person name="Asakawa S."/>
            <person name="Takano H."/>
            <person name="Ohta N."/>
            <person name="Kuroiwa H."/>
            <person name="Tanaka K."/>
            <person name="Shimizu N."/>
            <person name="Sugano S."/>
            <person name="Sato N."/>
            <person name="Nozaki H."/>
            <person name="Ogasawara N."/>
            <person name="Kohara Y."/>
            <person name="Kuroiwa T."/>
        </authorList>
    </citation>
    <scope>NUCLEOTIDE SEQUENCE [LARGE SCALE GENOMIC DNA]</scope>
    <source>
        <strain evidence="3 4">10D</strain>
    </source>
</reference>
<evidence type="ECO:0000256" key="1">
    <source>
        <dbReference type="SAM" id="MobiDB-lite"/>
    </source>
</evidence>
<protein>
    <recommendedName>
        <fullName evidence="2">Small ribosomal subunit protein mS35 mitochondrial conserved domain-containing protein</fullName>
    </recommendedName>
</protein>
<proteinExistence type="predicted"/>
<accession>M1UQH3</accession>
<name>M1UQH3_CYAM1</name>
<dbReference type="HOGENOM" id="CLU_875384_0_0_1"/>
<dbReference type="KEGG" id="cme:CYME_CMH073C"/>
<reference evidence="3 4" key="2">
    <citation type="journal article" date="2007" name="BMC Biol.">
        <title>A 100%-complete sequence reveals unusually simple genomic features in the hot-spring red alga Cyanidioschyzon merolae.</title>
        <authorList>
            <person name="Nozaki H."/>
            <person name="Takano H."/>
            <person name="Misumi O."/>
            <person name="Terasawa K."/>
            <person name="Matsuzaki M."/>
            <person name="Maruyama S."/>
            <person name="Nishida K."/>
            <person name="Yagisawa F."/>
            <person name="Yoshida Y."/>
            <person name="Fujiwara T."/>
            <person name="Takio S."/>
            <person name="Tamura K."/>
            <person name="Chung S.J."/>
            <person name="Nakamura S."/>
            <person name="Kuroiwa H."/>
            <person name="Tanaka K."/>
            <person name="Sato N."/>
            <person name="Kuroiwa T."/>
        </authorList>
    </citation>
    <scope>NUCLEOTIDE SEQUENCE [LARGE SCALE GENOMIC DNA]</scope>
    <source>
        <strain evidence="3 4">10D</strain>
    </source>
</reference>
<dbReference type="Pfam" id="PF10213">
    <property type="entry name" value="MRP-S28"/>
    <property type="match status" value="1"/>
</dbReference>
<keyword evidence="4" id="KW-1185">Reference proteome</keyword>
<evidence type="ECO:0000313" key="4">
    <source>
        <dbReference type="Proteomes" id="UP000007014"/>
    </source>
</evidence>
<evidence type="ECO:0000313" key="3">
    <source>
        <dbReference type="EMBL" id="BAM79766.1"/>
    </source>
</evidence>
<dbReference type="Proteomes" id="UP000007014">
    <property type="component" value="Chromosome 8"/>
</dbReference>
<dbReference type="GeneID" id="16993405"/>
<dbReference type="EMBL" id="AP006490">
    <property type="protein sequence ID" value="BAM79766.1"/>
    <property type="molecule type" value="Genomic_DNA"/>
</dbReference>
<dbReference type="RefSeq" id="XP_005536052.1">
    <property type="nucleotide sequence ID" value="XM_005535995.1"/>
</dbReference>
<dbReference type="InterPro" id="IPR019349">
    <property type="entry name" value="Ribosomal_mS35_mit"/>
</dbReference>
<feature type="domain" description="Small ribosomal subunit protein mS35 mitochondrial conserved" evidence="2">
    <location>
        <begin position="165"/>
        <end position="238"/>
    </location>
</feature>
<dbReference type="OrthoDB" id="283424at2759"/>
<organism evidence="3 4">
    <name type="scientific">Cyanidioschyzon merolae (strain NIES-3377 / 10D)</name>
    <name type="common">Unicellular red alga</name>
    <dbReference type="NCBI Taxonomy" id="280699"/>
    <lineage>
        <taxon>Eukaryota</taxon>
        <taxon>Rhodophyta</taxon>
        <taxon>Bangiophyceae</taxon>
        <taxon>Cyanidiales</taxon>
        <taxon>Cyanidiaceae</taxon>
        <taxon>Cyanidioschyzon</taxon>
    </lineage>
</organism>
<feature type="region of interest" description="Disordered" evidence="1">
    <location>
        <begin position="28"/>
        <end position="50"/>
    </location>
</feature>
<dbReference type="Gramene" id="CMH073CT">
    <property type="protein sequence ID" value="CMH073CT"/>
    <property type="gene ID" value="CMH073C"/>
</dbReference>